<organism evidence="2 3">
    <name type="scientific">Priestia megaterium</name>
    <name type="common">Bacillus megaterium</name>
    <dbReference type="NCBI Taxonomy" id="1404"/>
    <lineage>
        <taxon>Bacteria</taxon>
        <taxon>Bacillati</taxon>
        <taxon>Bacillota</taxon>
        <taxon>Bacilli</taxon>
        <taxon>Bacillales</taxon>
        <taxon>Bacillaceae</taxon>
        <taxon>Priestia</taxon>
    </lineage>
</organism>
<comment type="caution">
    <text evidence="2">The sequence shown here is derived from an EMBL/GenBank/DDBJ whole genome shotgun (WGS) entry which is preliminary data.</text>
</comment>
<protein>
    <submittedName>
        <fullName evidence="2">Anti-repressor SinI family protein</fullName>
    </submittedName>
</protein>
<dbReference type="InterPro" id="IPR010981">
    <property type="entry name" value="SinR/SinI_dimer_dom"/>
</dbReference>
<reference evidence="2 3" key="1">
    <citation type="submission" date="2023-02" db="EMBL/GenBank/DDBJ databases">
        <authorList>
            <person name="Olszewska D."/>
        </authorList>
    </citation>
    <scope>NUCLEOTIDE SEQUENCE [LARGE SCALE GENOMIC DNA]</scope>
    <source>
        <strain evidence="2 3">FDU301</strain>
    </source>
</reference>
<dbReference type="AlphaFoldDB" id="A0ABD4WWX6"/>
<dbReference type="SUPFAM" id="SSF47406">
    <property type="entry name" value="SinR repressor dimerisation domain-like"/>
    <property type="match status" value="1"/>
</dbReference>
<dbReference type="InterPro" id="IPR036281">
    <property type="entry name" value="SinR/SinI_dimer_dom_sf"/>
</dbReference>
<evidence type="ECO:0000313" key="2">
    <source>
        <dbReference type="EMBL" id="MDD9784691.1"/>
    </source>
</evidence>
<dbReference type="PROSITE" id="PS51500">
    <property type="entry name" value="SIN"/>
    <property type="match status" value="1"/>
</dbReference>
<evidence type="ECO:0000259" key="1">
    <source>
        <dbReference type="PROSITE" id="PS51500"/>
    </source>
</evidence>
<dbReference type="Pfam" id="PF08671">
    <property type="entry name" value="SinI"/>
    <property type="match status" value="1"/>
</dbReference>
<dbReference type="Proteomes" id="UP001213771">
    <property type="component" value="Unassembled WGS sequence"/>
</dbReference>
<accession>A0ABD4WWX6</accession>
<proteinExistence type="predicted"/>
<feature type="domain" description="Sin" evidence="1">
    <location>
        <begin position="1"/>
        <end position="39"/>
    </location>
</feature>
<sequence length="48" mass="5757">MNNLNHDTTLCQEWLALVKEAMNSNVTQEEFKEFLNRKSQELNDHKQH</sequence>
<evidence type="ECO:0000313" key="3">
    <source>
        <dbReference type="Proteomes" id="UP001213771"/>
    </source>
</evidence>
<dbReference type="EMBL" id="JARAOX010000201">
    <property type="protein sequence ID" value="MDD9784691.1"/>
    <property type="molecule type" value="Genomic_DNA"/>
</dbReference>
<gene>
    <name evidence="2" type="ORF">PVE99_20210</name>
</gene>
<dbReference type="RefSeq" id="WP_274589227.1">
    <property type="nucleotide sequence ID" value="NZ_JARAOX010000201.1"/>
</dbReference>
<name>A0ABD4WWX6_PRIMG</name>